<dbReference type="InterPro" id="IPR008258">
    <property type="entry name" value="Transglycosylase_SLT_dom_1"/>
</dbReference>
<feature type="domain" description="Transglycosylase SLT" evidence="2">
    <location>
        <begin position="97"/>
        <end position="167"/>
    </location>
</feature>
<evidence type="ECO:0000313" key="3">
    <source>
        <dbReference type="EMBL" id="KFG73157.1"/>
    </source>
</evidence>
<proteinExistence type="predicted"/>
<gene>
    <name evidence="3" type="ORF">FM21_20195</name>
</gene>
<evidence type="ECO:0000313" key="4">
    <source>
        <dbReference type="Proteomes" id="UP000029095"/>
    </source>
</evidence>
<dbReference type="Pfam" id="PF01464">
    <property type="entry name" value="SLT"/>
    <property type="match status" value="1"/>
</dbReference>
<feature type="chain" id="PRO_5001811626" description="Transglycosylase SLT domain-containing protein" evidence="1">
    <location>
        <begin position="38"/>
        <end position="172"/>
    </location>
</feature>
<name>A0A086MW89_9ACTN</name>
<keyword evidence="4" id="KW-1185">Reference proteome</keyword>
<reference evidence="3 4" key="1">
    <citation type="submission" date="2014-05" db="EMBL/GenBank/DDBJ databases">
        <title>Complete genome sequence of the Streptomyces mutabilis TRM45540.</title>
        <authorList>
            <person name="Luo X."/>
            <person name="Zhang L."/>
        </authorList>
    </citation>
    <scope>NUCLEOTIDE SEQUENCE [LARGE SCALE GENOMIC DNA]</scope>
    <source>
        <strain evidence="3 4">TRM45540</strain>
    </source>
</reference>
<dbReference type="EMBL" id="JNFQ01000002">
    <property type="protein sequence ID" value="KFG73157.1"/>
    <property type="molecule type" value="Genomic_DNA"/>
</dbReference>
<comment type="caution">
    <text evidence="3">The sequence shown here is derived from an EMBL/GenBank/DDBJ whole genome shotgun (WGS) entry which is preliminary data.</text>
</comment>
<organism evidence="3 4">
    <name type="scientific">Streptomyces mutabilis</name>
    <dbReference type="NCBI Taxonomy" id="67332"/>
    <lineage>
        <taxon>Bacteria</taxon>
        <taxon>Bacillati</taxon>
        <taxon>Actinomycetota</taxon>
        <taxon>Actinomycetes</taxon>
        <taxon>Kitasatosporales</taxon>
        <taxon>Streptomycetaceae</taxon>
        <taxon>Streptomyces</taxon>
    </lineage>
</organism>
<dbReference type="Proteomes" id="UP000029095">
    <property type="component" value="Unassembled WGS sequence"/>
</dbReference>
<evidence type="ECO:0000259" key="2">
    <source>
        <dbReference type="Pfam" id="PF01464"/>
    </source>
</evidence>
<feature type="signal peptide" evidence="1">
    <location>
        <begin position="1"/>
        <end position="37"/>
    </location>
</feature>
<dbReference type="SUPFAM" id="SSF53955">
    <property type="entry name" value="Lysozyme-like"/>
    <property type="match status" value="1"/>
</dbReference>
<dbReference type="Gene3D" id="1.10.530.10">
    <property type="match status" value="1"/>
</dbReference>
<evidence type="ECO:0000256" key="1">
    <source>
        <dbReference type="SAM" id="SignalP"/>
    </source>
</evidence>
<protein>
    <recommendedName>
        <fullName evidence="2">Transglycosylase SLT domain-containing protein</fullName>
    </recommendedName>
</protein>
<sequence>MHAIMRRPDFRKSAVASLAAAGAAAVTLTLAPSPAHAAEPAKTSTAQTQAQTDKIKAIVKAGEKKHGDDLDGWIRTALDVMDVKNIPGTYEGLHRNIMRESSGNPHAQNNWDVNAQNGIPSKGLLQTIQPTFDAYHVKGTKDSITDPVANIVAACNYAADKYGSMDNVDSAY</sequence>
<accession>A0A086MW89</accession>
<dbReference type="InterPro" id="IPR023346">
    <property type="entry name" value="Lysozyme-like_dom_sf"/>
</dbReference>
<dbReference type="HOGENOM" id="CLU_083020_2_0_11"/>
<dbReference type="STRING" id="1915400.FM21_20195"/>
<dbReference type="AlphaFoldDB" id="A0A086MW89"/>
<dbReference type="RefSeq" id="WP_043378710.1">
    <property type="nucleotide sequence ID" value="NZ_KN039947.1"/>
</dbReference>
<keyword evidence="1" id="KW-0732">Signal</keyword>